<dbReference type="GO" id="GO:0005829">
    <property type="term" value="C:cytosol"/>
    <property type="evidence" value="ECO:0007669"/>
    <property type="project" value="TreeGrafter"/>
</dbReference>
<accession>A0A223D521</accession>
<gene>
    <name evidence="1" type="ORF">CIG75_17780</name>
</gene>
<protein>
    <submittedName>
        <fullName evidence="1">Uncharacterized protein</fullName>
    </submittedName>
</protein>
<sequence>MKPLIGVTGYLHPYSREVEGVFVGADYTNALAEVGAVPLAIPFLEQEEHVRALAHKLDGLLLGGGEDMDPTLFGEQPVPGNGEMCPVRDWLETILFDEMQKQGKPVLGICRGVQVINILMGGTIYQDLPSQKDGDLIQHSQKAPRWFGAHHVNVAPGSQLHAIYGATRIRTNTYHHQAVRDAAPGLIVSGVADDGVIEAIERPHGPFLLGVQWHPENMWRKDQTVLRLFETFVAACNAK</sequence>
<dbReference type="OrthoDB" id="9813383at2"/>
<dbReference type="PANTHER" id="PTHR43235">
    <property type="entry name" value="GLUTAMINE AMIDOTRANSFERASE PB2B2.05-RELATED"/>
    <property type="match status" value="1"/>
</dbReference>
<dbReference type="GO" id="GO:0006598">
    <property type="term" value="P:polyamine catabolic process"/>
    <property type="evidence" value="ECO:0007669"/>
    <property type="project" value="TreeGrafter"/>
</dbReference>
<dbReference type="KEGG" id="tab:CIG75_17780"/>
<dbReference type="PROSITE" id="PS51273">
    <property type="entry name" value="GATASE_TYPE_1"/>
    <property type="match status" value="1"/>
</dbReference>
<evidence type="ECO:0000313" key="2">
    <source>
        <dbReference type="Proteomes" id="UP000214688"/>
    </source>
</evidence>
<dbReference type="Pfam" id="PF07722">
    <property type="entry name" value="Peptidase_C26"/>
    <property type="match status" value="1"/>
</dbReference>
<dbReference type="InterPro" id="IPR044668">
    <property type="entry name" value="PuuD-like"/>
</dbReference>
<dbReference type="InterPro" id="IPR011697">
    <property type="entry name" value="Peptidase_C26"/>
</dbReference>
<keyword evidence="2" id="KW-1185">Reference proteome</keyword>
<dbReference type="InterPro" id="IPR029062">
    <property type="entry name" value="Class_I_gatase-like"/>
</dbReference>
<proteinExistence type="predicted"/>
<dbReference type="EMBL" id="CP022657">
    <property type="protein sequence ID" value="ASS76635.1"/>
    <property type="molecule type" value="Genomic_DNA"/>
</dbReference>
<organism evidence="1 2">
    <name type="scientific">Tumebacillus algifaecis</name>
    <dbReference type="NCBI Taxonomy" id="1214604"/>
    <lineage>
        <taxon>Bacteria</taxon>
        <taxon>Bacillati</taxon>
        <taxon>Bacillota</taxon>
        <taxon>Bacilli</taxon>
        <taxon>Bacillales</taxon>
        <taxon>Alicyclobacillaceae</taxon>
        <taxon>Tumebacillus</taxon>
    </lineage>
</organism>
<reference evidence="1 2" key="1">
    <citation type="journal article" date="2015" name="Int. J. Syst. Evol. Microbiol.">
        <title>Tumebacillus algifaecis sp. nov., isolated from decomposing algal scum.</title>
        <authorList>
            <person name="Wu Y.F."/>
            <person name="Zhang B."/>
            <person name="Xing P."/>
            <person name="Wu Q.L."/>
            <person name="Liu S.J."/>
        </authorList>
    </citation>
    <scope>NUCLEOTIDE SEQUENCE [LARGE SCALE GENOMIC DNA]</scope>
    <source>
        <strain evidence="1 2">THMBR28</strain>
    </source>
</reference>
<dbReference type="CDD" id="cd01745">
    <property type="entry name" value="GATase1_2"/>
    <property type="match status" value="1"/>
</dbReference>
<dbReference type="Gene3D" id="3.40.50.880">
    <property type="match status" value="1"/>
</dbReference>
<dbReference type="GO" id="GO:0033969">
    <property type="term" value="F:gamma-glutamyl-gamma-aminobutyrate hydrolase activity"/>
    <property type="evidence" value="ECO:0007669"/>
    <property type="project" value="TreeGrafter"/>
</dbReference>
<dbReference type="PANTHER" id="PTHR43235:SF1">
    <property type="entry name" value="GLUTAMINE AMIDOTRANSFERASE PB2B2.05-RELATED"/>
    <property type="match status" value="1"/>
</dbReference>
<dbReference type="SUPFAM" id="SSF52317">
    <property type="entry name" value="Class I glutamine amidotransferase-like"/>
    <property type="match status" value="1"/>
</dbReference>
<dbReference type="RefSeq" id="WP_094237866.1">
    <property type="nucleotide sequence ID" value="NZ_CP022657.1"/>
</dbReference>
<name>A0A223D521_9BACL</name>
<dbReference type="AlphaFoldDB" id="A0A223D521"/>
<dbReference type="Proteomes" id="UP000214688">
    <property type="component" value="Chromosome"/>
</dbReference>
<evidence type="ECO:0000313" key="1">
    <source>
        <dbReference type="EMBL" id="ASS76635.1"/>
    </source>
</evidence>